<reference evidence="6 7" key="1">
    <citation type="submission" date="2020-02" db="EMBL/GenBank/DDBJ databases">
        <title>Draft genome sequence of Haematococcus lacustris strain NIES-144.</title>
        <authorList>
            <person name="Morimoto D."/>
            <person name="Nakagawa S."/>
            <person name="Yoshida T."/>
            <person name="Sawayama S."/>
        </authorList>
    </citation>
    <scope>NUCLEOTIDE SEQUENCE [LARGE SCALE GENOMIC DNA]</scope>
    <source>
        <strain evidence="6 7">NIES-144</strain>
    </source>
</reference>
<accession>A0A699ZIH8</accession>
<keyword evidence="4" id="KW-0539">Nucleus</keyword>
<dbReference type="PANTHER" id="PTHR13112">
    <property type="entry name" value="UPF3 REGULATOR OF NONSENSE TRANSCRIPTS-LIKE PROTEIN"/>
    <property type="match status" value="1"/>
</dbReference>
<organism evidence="6 7">
    <name type="scientific">Haematococcus lacustris</name>
    <name type="common">Green alga</name>
    <name type="synonym">Haematococcus pluvialis</name>
    <dbReference type="NCBI Taxonomy" id="44745"/>
    <lineage>
        <taxon>Eukaryota</taxon>
        <taxon>Viridiplantae</taxon>
        <taxon>Chlorophyta</taxon>
        <taxon>core chlorophytes</taxon>
        <taxon>Chlorophyceae</taxon>
        <taxon>CS clade</taxon>
        <taxon>Chlamydomonadales</taxon>
        <taxon>Haematococcaceae</taxon>
        <taxon>Haematococcus</taxon>
    </lineage>
</organism>
<dbReference type="SUPFAM" id="SSF54928">
    <property type="entry name" value="RNA-binding domain, RBD"/>
    <property type="match status" value="1"/>
</dbReference>
<dbReference type="InterPro" id="IPR012677">
    <property type="entry name" value="Nucleotide-bd_a/b_plait_sf"/>
</dbReference>
<proteinExistence type="inferred from homology"/>
<comment type="similarity">
    <text evidence="2">Belongs to the RENT3 family.</text>
</comment>
<dbReference type="Gene3D" id="3.30.70.330">
    <property type="match status" value="1"/>
</dbReference>
<evidence type="ECO:0000256" key="2">
    <source>
        <dbReference type="ARBA" id="ARBA00005991"/>
    </source>
</evidence>
<dbReference type="AlphaFoldDB" id="A0A699ZIH8"/>
<gene>
    <name evidence="6" type="ORF">HaLaN_15294</name>
</gene>
<sequence>MVAKESKDRASLERTKVVVRHLPAGLTQDGFVKTISKFVDPDRYNWLAYYPGKVSIKSTVLSRAYLNFVDPHSVYEFKAKFDGHLFVSNKGNQYRCSVEYAPFQKVPLPSKRNPLENTIHQGGC</sequence>
<dbReference type="GO" id="GO:0003729">
    <property type="term" value="F:mRNA binding"/>
    <property type="evidence" value="ECO:0007669"/>
    <property type="project" value="TreeGrafter"/>
</dbReference>
<keyword evidence="7" id="KW-1185">Reference proteome</keyword>
<dbReference type="InterPro" id="IPR005120">
    <property type="entry name" value="UPF3_dom"/>
</dbReference>
<dbReference type="Pfam" id="PF03467">
    <property type="entry name" value="Smg4_UPF3"/>
    <property type="match status" value="1"/>
</dbReference>
<evidence type="ECO:0000256" key="1">
    <source>
        <dbReference type="ARBA" id="ARBA00004123"/>
    </source>
</evidence>
<dbReference type="Proteomes" id="UP000485058">
    <property type="component" value="Unassembled WGS sequence"/>
</dbReference>
<evidence type="ECO:0000259" key="5">
    <source>
        <dbReference type="Pfam" id="PF03467"/>
    </source>
</evidence>
<dbReference type="InterPro" id="IPR039722">
    <property type="entry name" value="Upf3"/>
</dbReference>
<evidence type="ECO:0000313" key="6">
    <source>
        <dbReference type="EMBL" id="GFH18478.1"/>
    </source>
</evidence>
<feature type="domain" description="UPF3" evidence="5">
    <location>
        <begin position="13"/>
        <end position="121"/>
    </location>
</feature>
<dbReference type="PANTHER" id="PTHR13112:SF0">
    <property type="entry name" value="FI21285P1"/>
    <property type="match status" value="1"/>
</dbReference>
<dbReference type="InterPro" id="IPR035979">
    <property type="entry name" value="RBD_domain_sf"/>
</dbReference>
<comment type="subcellular location">
    <subcellularLocation>
        <location evidence="1">Nucleus</location>
    </subcellularLocation>
</comment>
<dbReference type="GO" id="GO:0045727">
    <property type="term" value="P:positive regulation of translation"/>
    <property type="evidence" value="ECO:0007669"/>
    <property type="project" value="TreeGrafter"/>
</dbReference>
<evidence type="ECO:0000256" key="4">
    <source>
        <dbReference type="ARBA" id="ARBA00023242"/>
    </source>
</evidence>
<name>A0A699ZIH8_HAELA</name>
<protein>
    <submittedName>
        <fullName evidence="6">Smg4_UPF3 domain-containing protein</fullName>
    </submittedName>
</protein>
<dbReference type="CDD" id="cd12455">
    <property type="entry name" value="RRM_like_Smg4_UPF3"/>
    <property type="match status" value="1"/>
</dbReference>
<dbReference type="GO" id="GO:0005737">
    <property type="term" value="C:cytoplasm"/>
    <property type="evidence" value="ECO:0007669"/>
    <property type="project" value="TreeGrafter"/>
</dbReference>
<evidence type="ECO:0000313" key="7">
    <source>
        <dbReference type="Proteomes" id="UP000485058"/>
    </source>
</evidence>
<keyword evidence="3" id="KW-0866">Nonsense-mediated mRNA decay</keyword>
<dbReference type="GO" id="GO:0005730">
    <property type="term" value="C:nucleolus"/>
    <property type="evidence" value="ECO:0007669"/>
    <property type="project" value="TreeGrafter"/>
</dbReference>
<dbReference type="EMBL" id="BLLF01001306">
    <property type="protein sequence ID" value="GFH18478.1"/>
    <property type="molecule type" value="Genomic_DNA"/>
</dbReference>
<evidence type="ECO:0000256" key="3">
    <source>
        <dbReference type="ARBA" id="ARBA00023161"/>
    </source>
</evidence>
<comment type="caution">
    <text evidence="6">The sequence shown here is derived from an EMBL/GenBank/DDBJ whole genome shotgun (WGS) entry which is preliminary data.</text>
</comment>
<dbReference type="GO" id="GO:0000184">
    <property type="term" value="P:nuclear-transcribed mRNA catabolic process, nonsense-mediated decay"/>
    <property type="evidence" value="ECO:0007669"/>
    <property type="project" value="UniProtKB-KW"/>
</dbReference>